<name>A0ABW6A8I5_9BACT</name>
<dbReference type="RefSeq" id="WP_386102447.1">
    <property type="nucleotide sequence ID" value="NZ_JBHUOZ010000003.1"/>
</dbReference>
<protein>
    <submittedName>
        <fullName evidence="3">Sugar nucleotidyl transferase</fullName>
    </submittedName>
</protein>
<reference evidence="4" key="1">
    <citation type="journal article" date="2019" name="Int. J. Syst. Evol. Microbiol.">
        <title>The Global Catalogue of Microorganisms (GCM) 10K type strain sequencing project: providing services to taxonomists for standard genome sequencing and annotation.</title>
        <authorList>
            <consortium name="The Broad Institute Genomics Platform"/>
            <consortium name="The Broad Institute Genome Sequencing Center for Infectious Disease"/>
            <person name="Wu L."/>
            <person name="Ma J."/>
        </authorList>
    </citation>
    <scope>NUCLEOTIDE SEQUENCE [LARGE SCALE GENOMIC DNA]</scope>
    <source>
        <strain evidence="4">KCTC 23299</strain>
    </source>
</reference>
<dbReference type="InterPro" id="IPR023917">
    <property type="entry name" value="Bifunctiontional_GlmU_bac-type"/>
</dbReference>
<keyword evidence="4" id="KW-1185">Reference proteome</keyword>
<evidence type="ECO:0000313" key="4">
    <source>
        <dbReference type="Proteomes" id="UP001597511"/>
    </source>
</evidence>
<dbReference type="InterPro" id="IPR011004">
    <property type="entry name" value="Trimer_LpxA-like_sf"/>
</dbReference>
<dbReference type="InterPro" id="IPR050065">
    <property type="entry name" value="GlmU-like"/>
</dbReference>
<evidence type="ECO:0000313" key="3">
    <source>
        <dbReference type="EMBL" id="MFD2921675.1"/>
    </source>
</evidence>
<sequence length="393" mass="43433">MDKIIFTEEFCQPENLYPFTLTRHLQDIRVGILTIREKWEKLLQLPSFNKREASYKDNSNAIDLVDAVQDGDCYLIHGNVLPTPALIQAVQQLQHGQVITTIDGLHIIYKLSKQDINNQQQIKVNQSIPFHQPLHIIQYPWDIFHKNDWAIREDFTLLTYQATSQPLPAFVQVQPPEQVFVEEGAVIGAGVIINATTGPVYIGKNATIMEGSIIRGPFAMGENAVVKMGAKIYGATTIGPHSVVGGEIKNVVLFGHSNKAHDGYLGDAVIGEWCNIGAGVSGSNVKNTANDVFIWLPNGKHNAGKKCGVLMGDYARVAINTSINTGTVIGAGANVFTNGLTPKFIPSFAWGIDDTIKYDFDKALEHINNWKKLKGSSVTTEEKNLLHYIYNHI</sequence>
<keyword evidence="1 3" id="KW-0808">Transferase</keyword>
<comment type="caution">
    <text evidence="3">The sequence shown here is derived from an EMBL/GenBank/DDBJ whole genome shotgun (WGS) entry which is preliminary data.</text>
</comment>
<dbReference type="GO" id="GO:0016740">
    <property type="term" value="F:transferase activity"/>
    <property type="evidence" value="ECO:0007669"/>
    <property type="project" value="UniProtKB-KW"/>
</dbReference>
<dbReference type="Proteomes" id="UP001597511">
    <property type="component" value="Unassembled WGS sequence"/>
</dbReference>
<dbReference type="PANTHER" id="PTHR43584">
    <property type="entry name" value="NUCLEOTIDYL TRANSFERASE"/>
    <property type="match status" value="1"/>
</dbReference>
<dbReference type="SUPFAM" id="SSF51161">
    <property type="entry name" value="Trimeric LpxA-like enzymes"/>
    <property type="match status" value="1"/>
</dbReference>
<gene>
    <name evidence="3" type="ORF">ACFS6H_18290</name>
</gene>
<proteinExistence type="predicted"/>
<dbReference type="Pfam" id="PF13562">
    <property type="entry name" value="NTP_transf_4"/>
    <property type="match status" value="1"/>
</dbReference>
<keyword evidence="2" id="KW-0012">Acyltransferase</keyword>
<evidence type="ECO:0000256" key="1">
    <source>
        <dbReference type="ARBA" id="ARBA00022679"/>
    </source>
</evidence>
<accession>A0ABW6A8I5</accession>
<dbReference type="NCBIfam" id="TIGR03991">
    <property type="entry name" value="alt_bact_glmU"/>
    <property type="match status" value="1"/>
</dbReference>
<dbReference type="PANTHER" id="PTHR43584:SF8">
    <property type="entry name" value="N-ACETYLMURAMATE ALPHA-1-PHOSPHATE URIDYLYLTRANSFERASE"/>
    <property type="match status" value="1"/>
</dbReference>
<dbReference type="Gene3D" id="2.160.10.10">
    <property type="entry name" value="Hexapeptide repeat proteins"/>
    <property type="match status" value="1"/>
</dbReference>
<organism evidence="3 4">
    <name type="scientific">Terrimonas rubra</name>
    <dbReference type="NCBI Taxonomy" id="1035890"/>
    <lineage>
        <taxon>Bacteria</taxon>
        <taxon>Pseudomonadati</taxon>
        <taxon>Bacteroidota</taxon>
        <taxon>Chitinophagia</taxon>
        <taxon>Chitinophagales</taxon>
        <taxon>Chitinophagaceae</taxon>
        <taxon>Terrimonas</taxon>
    </lineage>
</organism>
<evidence type="ECO:0000256" key="2">
    <source>
        <dbReference type="ARBA" id="ARBA00023315"/>
    </source>
</evidence>
<dbReference type="EMBL" id="JBHUOZ010000003">
    <property type="protein sequence ID" value="MFD2921675.1"/>
    <property type="molecule type" value="Genomic_DNA"/>
</dbReference>